<feature type="transmembrane region" description="Helical" evidence="2">
    <location>
        <begin position="1861"/>
        <end position="1881"/>
    </location>
</feature>
<feature type="region of interest" description="Disordered" evidence="1">
    <location>
        <begin position="1680"/>
        <end position="1722"/>
    </location>
</feature>
<feature type="region of interest" description="Disordered" evidence="1">
    <location>
        <begin position="526"/>
        <end position="553"/>
    </location>
</feature>
<keyword evidence="4" id="KW-1185">Reference proteome</keyword>
<keyword evidence="2" id="KW-1133">Transmembrane helix</keyword>
<dbReference type="VEuPathDB" id="TriTrypDB:LtaPh_0705500"/>
<feature type="region of interest" description="Disordered" evidence="1">
    <location>
        <begin position="805"/>
        <end position="840"/>
    </location>
</feature>
<evidence type="ECO:0000256" key="1">
    <source>
        <dbReference type="SAM" id="MobiDB-lite"/>
    </source>
</evidence>
<reference evidence="3" key="1">
    <citation type="submission" date="2019-11" db="EMBL/GenBank/DDBJ databases">
        <title>Leishmania tarentolae CDS.</title>
        <authorList>
            <person name="Goto Y."/>
            <person name="Yamagishi J."/>
        </authorList>
    </citation>
    <scope>NUCLEOTIDE SEQUENCE [LARGE SCALE GENOMIC DNA]</scope>
    <source>
        <strain evidence="3">Parrot Tar II</strain>
    </source>
</reference>
<feature type="region of interest" description="Disordered" evidence="1">
    <location>
        <begin position="128"/>
        <end position="204"/>
    </location>
</feature>
<feature type="compositionally biased region" description="Polar residues" evidence="1">
    <location>
        <begin position="134"/>
        <end position="144"/>
    </location>
</feature>
<feature type="region of interest" description="Disordered" evidence="1">
    <location>
        <begin position="753"/>
        <end position="773"/>
    </location>
</feature>
<keyword evidence="2" id="KW-0472">Membrane</keyword>
<feature type="region of interest" description="Disordered" evidence="1">
    <location>
        <begin position="1636"/>
        <end position="1666"/>
    </location>
</feature>
<evidence type="ECO:0000313" key="3">
    <source>
        <dbReference type="EMBL" id="GET86056.1"/>
    </source>
</evidence>
<dbReference type="Proteomes" id="UP000419144">
    <property type="component" value="Unassembled WGS sequence"/>
</dbReference>
<name>A0A640K8Q4_LEITA</name>
<feature type="compositionally biased region" description="Polar residues" evidence="1">
    <location>
        <begin position="188"/>
        <end position="204"/>
    </location>
</feature>
<feature type="region of interest" description="Disordered" evidence="1">
    <location>
        <begin position="902"/>
        <end position="931"/>
    </location>
</feature>
<dbReference type="OrthoDB" id="267649at2759"/>
<sequence length="1882" mass="198121">MPYVSVRADPSGEDQIFVLRILSLTSRRAAAVKNRAEAVVVPTTPPGLAKTRSHFPLGASCVSSGTGGKVSGRASFTRPADGRDKDGEGALVRGTSPLAASVSGDTATVLHSHASDPLHAPDACLEHERGVGSAETSLPASATSRGVKEALTNAADSPTSPPLATSSMSSVRRAMEKGARPMRRPRNTFASSPSAHARSDSNGDLSEAAKAAAWRRDAVRRTLSLLGLSTSAGVSVGVDRCEGAASSSSQVPEDETAVDEQALTTTVSQCSAEGSPGSAPAPEVSRRAVLSAPAMPVENTQGKIDTRFPDSPAVVNTFAAFLQLMQPAPSPPSLTVPRPGSTTTSAAPCSTVQDSVADNIQSSFRMPSPPPPPPLLPYTETLAPQAAFGAGSFTTPQHLVARVRLLLPWTVIAVKRRRRMVGGVDEVANDFTLPLLSSSLLPIPAASECATSANSPSFAQPLQRRVLSTDSAVTPDRSCFTDDEVVLVSDRVDAVLPTWAYLSSHIADVTTSTLLLSVPSAALAGDNSTMTSTGSSRQRRSQSPPSSMASSVVSGVPPPLLSITAAPLVVDELVERQSCLYPYELAEACALARLRRRKSKTAAATPSAQSSLHLLRLELQVDVQHVLPTVGNVAPAKRQCILDQALAEFTLTGVVPTTVLRGVLNDAALRLLASVDDDVLLRIAGEVDQASHLEIEPHDSGTASISAVPTVTAQACCQRVVPLSLHVHTLQREPGVAAGAMAGPLLSSTSVHSATASTISGETDSPHRMPTGATTTPTRLILMMLVHVQQNATTLTAPVAYETPMADDEQRSQPNGQDRDGASVTVEASSSSSSAPDATTRVDEHVAVALASTAVLHLFPPTFGLSRFTTRLSLSSAVDYDVLCTATRASDVGNLPIPTAETAEETAAASERTSGRQAAEFREDATATTTGEGTRVTGAEAAMKPWSWQDISVDSVRAWCGLPELKPPPTPAATESFSSTPSVLSRVVPPVAGGAGGTARMSTLSTFQPVSKLPESLDKTSPEAAAAAVPEGEAVRDIAADQVVGLEREGKAQLSEEGRKEGELDDSGAISETLRRCDVGKETAMLTGVVEAVYRCVDTLCRHARSLQALTEVGEAGANEVVKGAVDYWGAESEGKPQTEASADQQCIVSFEETGYTPNTDATHDRRPIDDHAHLHNIMLATQQVLVYGLKRLLITGLFASECTDESEIPDFAESEAACDAKKRSACCRSLFSSMRANAQDSDESAVPHTCGIAQQLRRWFSMYGRYLAERLCAPLEQLETFITETTSSAAMTPKTATTTLSVLDKGNKSLSDVPSTSRRVVLGAQVAVKETRRHRRHIAGVKAAQNSAKCNGTGKAEEEDAYAVDPSVLPALPIAKATVQLCRTMAGTSGSYNDADVAASWKESSSHQHTPTASTDDGGLATVLNTTSLTQLHFRQHYRSTSQSLSASMRMVGATAGAVHPLHERVAPLINTITSVLRLFEAEERRWAALQEPLECLRGHWWDMRVIINEERVQWCELRQSSLVSLERQMRGALAMEEARGWSSIVAEEVIGAASTAALAAKGEPVSAESSELAKLTIPGSQPRTSSQRSVAQQPTLTPVATLTLLPGLGDAPLLPTQFLEVPQRTVMMAEECKGGRAMGDSSERVEVSGKETLLSPSLPTPLHASDVVRDAPEEAEEVEWKHASVGDAAMAEDGETAESGSDGMEASTKRRGNRLTAPTEAAAPPLLCPLSVATSSHLCTTPAHQQTAQRHQAKMKDRVKRSGQAPVMKPHPQHQSRSRAAGSPAQASKRGATSPTSLQHARASTAASNGSARPLQQRGTASTELGAGGAAPVEGALALVMRQVQQRSTPAPLNMDVVVLRQATPFVAVGAVLFFLLLFL</sequence>
<proteinExistence type="predicted"/>
<feature type="region of interest" description="Disordered" evidence="1">
    <location>
        <begin position="1571"/>
        <end position="1595"/>
    </location>
</feature>
<feature type="region of interest" description="Disordered" evidence="1">
    <location>
        <begin position="330"/>
        <end position="352"/>
    </location>
</feature>
<dbReference type="EMBL" id="BLBS01000008">
    <property type="protein sequence ID" value="GET86056.1"/>
    <property type="molecule type" value="Genomic_DNA"/>
</dbReference>
<feature type="compositionally biased region" description="Basic residues" evidence="1">
    <location>
        <begin position="1753"/>
        <end position="1763"/>
    </location>
</feature>
<evidence type="ECO:0000313" key="4">
    <source>
        <dbReference type="Proteomes" id="UP000419144"/>
    </source>
</evidence>
<feature type="compositionally biased region" description="Low complexity" evidence="1">
    <location>
        <begin position="1654"/>
        <end position="1664"/>
    </location>
</feature>
<organism evidence="3 4">
    <name type="scientific">Leishmania tarentolae</name>
    <name type="common">Sauroleishmania tarentolae</name>
    <dbReference type="NCBI Taxonomy" id="5689"/>
    <lineage>
        <taxon>Eukaryota</taxon>
        <taxon>Discoba</taxon>
        <taxon>Euglenozoa</taxon>
        <taxon>Kinetoplastea</taxon>
        <taxon>Metakinetoplastina</taxon>
        <taxon>Trypanosomatida</taxon>
        <taxon>Trypanosomatidae</taxon>
        <taxon>Leishmaniinae</taxon>
        <taxon>Leishmania</taxon>
        <taxon>lizard Leishmania</taxon>
    </lineage>
</organism>
<gene>
    <name evidence="3" type="ORF">LtaPh_0705500</name>
</gene>
<feature type="compositionally biased region" description="Polar residues" evidence="1">
    <location>
        <begin position="1741"/>
        <end position="1752"/>
    </location>
</feature>
<feature type="compositionally biased region" description="Low complexity" evidence="1">
    <location>
        <begin position="528"/>
        <end position="553"/>
    </location>
</feature>
<feature type="region of interest" description="Disordered" evidence="1">
    <location>
        <begin position="62"/>
        <end position="99"/>
    </location>
</feature>
<feature type="region of interest" description="Disordered" evidence="1">
    <location>
        <begin position="1741"/>
        <end position="1829"/>
    </location>
</feature>
<keyword evidence="2" id="KW-0812">Transmembrane</keyword>
<accession>A0A640K8Q4</accession>
<feature type="compositionally biased region" description="Polar residues" evidence="1">
    <location>
        <begin position="154"/>
        <end position="170"/>
    </location>
</feature>
<protein>
    <recommendedName>
        <fullName evidence="5">Cysteine peptidase B (CPB)</fullName>
    </recommendedName>
</protein>
<comment type="caution">
    <text evidence="3">The sequence shown here is derived from an EMBL/GenBank/DDBJ whole genome shotgun (WGS) entry which is preliminary data.</text>
</comment>
<feature type="compositionally biased region" description="Polar residues" evidence="1">
    <location>
        <begin position="1580"/>
        <end position="1595"/>
    </location>
</feature>
<evidence type="ECO:0000256" key="2">
    <source>
        <dbReference type="SAM" id="Phobius"/>
    </source>
</evidence>
<feature type="compositionally biased region" description="Polar residues" evidence="1">
    <location>
        <begin position="340"/>
        <end position="352"/>
    </location>
</feature>
<evidence type="ECO:0008006" key="5">
    <source>
        <dbReference type="Google" id="ProtNLM"/>
    </source>
</evidence>